<proteinExistence type="inferred from homology"/>
<dbReference type="Gene3D" id="2.40.420.20">
    <property type="match status" value="1"/>
</dbReference>
<dbReference type="NCBIfam" id="TIGR01730">
    <property type="entry name" value="RND_mfp"/>
    <property type="match status" value="1"/>
</dbReference>
<evidence type="ECO:0000259" key="7">
    <source>
        <dbReference type="Pfam" id="PF25967"/>
    </source>
</evidence>
<name>A0A4V2IV42_9DEIN</name>
<feature type="region of interest" description="Disordered" evidence="5">
    <location>
        <begin position="403"/>
        <end position="427"/>
    </location>
</feature>
<dbReference type="Pfam" id="PF25967">
    <property type="entry name" value="RND-MFP_C"/>
    <property type="match status" value="1"/>
</dbReference>
<protein>
    <submittedName>
        <fullName evidence="8">Efflux RND transporter periplasmic adaptor subunit</fullName>
    </submittedName>
</protein>
<reference evidence="8 9" key="1">
    <citation type="submission" date="2019-02" db="EMBL/GenBank/DDBJ databases">
        <title>Thermus sp. a novel from hot spring.</title>
        <authorList>
            <person name="Zhao Z."/>
        </authorList>
    </citation>
    <scope>NUCLEOTIDE SEQUENCE [LARGE SCALE GENOMIC DNA]</scope>
    <source>
        <strain evidence="8 9">CFH 72773T</strain>
    </source>
</reference>
<dbReference type="Pfam" id="PF25954">
    <property type="entry name" value="Beta-barrel_RND_2"/>
    <property type="match status" value="1"/>
</dbReference>
<dbReference type="GO" id="GO:0022857">
    <property type="term" value="F:transmembrane transporter activity"/>
    <property type="evidence" value="ECO:0007669"/>
    <property type="project" value="InterPro"/>
</dbReference>
<sequence>MRRGWVLLGALLLAGAFWAFRPRPEPPREEPPQVVRAVRGEVRATVLASGTLEAWRVQEVYPAVSGTLAWIAAEGQGVAAGEPLARLDPEPFRRRVAEAEAAWARAEASLALARVQGEGGLASLRAALRGAELARAEAEEALEAARRHLEGARTVYAAGGLSRQALLEAEEAHRRAERALLRAEEDLRAQREALAQREAQLREELRGQEAALAQARLALEEARAALEAATLRAPFPGTVLRVAASPGAQVGPGTPLLALGEGEAFRLVLEVDETEVARVRPGQRVRATFEAFPGQAFLGEVAAVSPRGELVSNIPVFRVSVRLPPDPRLRPGMTGDGEIVVEEARDVLVLPRRAVERARGQAFVTVLRPDGSTERVPVRLGLEGPTQVAVLEGLAEGDQVLLPQRPAGSRPAGSGGGVRLPLPGVGR</sequence>
<evidence type="ECO:0000256" key="5">
    <source>
        <dbReference type="SAM" id="MobiDB-lite"/>
    </source>
</evidence>
<dbReference type="OrthoDB" id="9810430at2"/>
<evidence type="ECO:0000256" key="4">
    <source>
        <dbReference type="SAM" id="Coils"/>
    </source>
</evidence>
<dbReference type="RefSeq" id="WP_130841261.1">
    <property type="nucleotide sequence ID" value="NZ_SIJL01000005.1"/>
</dbReference>
<gene>
    <name evidence="8" type="ORF">ETP66_05155</name>
</gene>
<dbReference type="InterPro" id="IPR050465">
    <property type="entry name" value="UPF0194_transport"/>
</dbReference>
<evidence type="ECO:0000256" key="3">
    <source>
        <dbReference type="ARBA" id="ARBA00023054"/>
    </source>
</evidence>
<evidence type="ECO:0000256" key="2">
    <source>
        <dbReference type="ARBA" id="ARBA00009477"/>
    </source>
</evidence>
<evidence type="ECO:0000256" key="1">
    <source>
        <dbReference type="ARBA" id="ARBA00004196"/>
    </source>
</evidence>
<dbReference type="GO" id="GO:0030313">
    <property type="term" value="C:cell envelope"/>
    <property type="evidence" value="ECO:0007669"/>
    <property type="project" value="UniProtKB-SubCell"/>
</dbReference>
<evidence type="ECO:0000313" key="8">
    <source>
        <dbReference type="EMBL" id="TBH20804.1"/>
    </source>
</evidence>
<dbReference type="EMBL" id="SIJL01000005">
    <property type="protein sequence ID" value="TBH20804.1"/>
    <property type="molecule type" value="Genomic_DNA"/>
</dbReference>
<feature type="domain" description="Multidrug resistance protein MdtA-like C-terminal permuted SH3" evidence="7">
    <location>
        <begin position="346"/>
        <end position="401"/>
    </location>
</feature>
<comment type="subcellular location">
    <subcellularLocation>
        <location evidence="1">Cell envelope</location>
    </subcellularLocation>
</comment>
<dbReference type="Gene3D" id="1.10.287.470">
    <property type="entry name" value="Helix hairpin bin"/>
    <property type="match status" value="1"/>
</dbReference>
<dbReference type="InterPro" id="IPR058627">
    <property type="entry name" value="MdtA-like_C"/>
</dbReference>
<dbReference type="PANTHER" id="PTHR32347">
    <property type="entry name" value="EFFLUX SYSTEM COMPONENT YKNX-RELATED"/>
    <property type="match status" value="1"/>
</dbReference>
<dbReference type="PANTHER" id="PTHR32347:SF27">
    <property type="entry name" value="RND EFFLUX PUMP MEMBRANE FUSION PROTEIN BARREL-SANDWICH DOMAIN-CONTAINING PROTEIN"/>
    <property type="match status" value="1"/>
</dbReference>
<dbReference type="InterPro" id="IPR006143">
    <property type="entry name" value="RND_pump_MFP"/>
</dbReference>
<dbReference type="InterPro" id="IPR058792">
    <property type="entry name" value="Beta-barrel_RND_2"/>
</dbReference>
<dbReference type="Gene3D" id="2.40.50.100">
    <property type="match status" value="2"/>
</dbReference>
<dbReference type="AlphaFoldDB" id="A0A4V2IV42"/>
<dbReference type="SUPFAM" id="SSF111369">
    <property type="entry name" value="HlyD-like secretion proteins"/>
    <property type="match status" value="2"/>
</dbReference>
<comment type="similarity">
    <text evidence="2">Belongs to the membrane fusion protein (MFP) (TC 8.A.1) family.</text>
</comment>
<dbReference type="Gene3D" id="2.40.30.170">
    <property type="match status" value="1"/>
</dbReference>
<keyword evidence="9" id="KW-1185">Reference proteome</keyword>
<feature type="coiled-coil region" evidence="4">
    <location>
        <begin position="121"/>
        <end position="232"/>
    </location>
</feature>
<dbReference type="GO" id="GO:0016020">
    <property type="term" value="C:membrane"/>
    <property type="evidence" value="ECO:0007669"/>
    <property type="project" value="InterPro"/>
</dbReference>
<evidence type="ECO:0000259" key="6">
    <source>
        <dbReference type="Pfam" id="PF25954"/>
    </source>
</evidence>
<accession>A0A4V2IV42</accession>
<keyword evidence="3 4" id="KW-0175">Coiled coil</keyword>
<organism evidence="8 9">
    <name type="scientific">Thermus thermamylovorans</name>
    <dbReference type="NCBI Taxonomy" id="2509362"/>
    <lineage>
        <taxon>Bacteria</taxon>
        <taxon>Thermotogati</taxon>
        <taxon>Deinococcota</taxon>
        <taxon>Deinococci</taxon>
        <taxon>Thermales</taxon>
        <taxon>Thermaceae</taxon>
        <taxon>Thermus</taxon>
    </lineage>
</organism>
<dbReference type="Proteomes" id="UP000292858">
    <property type="component" value="Unassembled WGS sequence"/>
</dbReference>
<evidence type="ECO:0000313" key="9">
    <source>
        <dbReference type="Proteomes" id="UP000292858"/>
    </source>
</evidence>
<comment type="caution">
    <text evidence="8">The sequence shown here is derived from an EMBL/GenBank/DDBJ whole genome shotgun (WGS) entry which is preliminary data.</text>
</comment>
<feature type="domain" description="CusB-like beta-barrel" evidence="6">
    <location>
        <begin position="268"/>
        <end position="336"/>
    </location>
</feature>